<evidence type="ECO:0000313" key="2">
    <source>
        <dbReference type="EMBL" id="SKA63489.1"/>
    </source>
</evidence>
<dbReference type="InterPro" id="IPR036249">
    <property type="entry name" value="Thioredoxin-like_sf"/>
</dbReference>
<sequence>MRIRIFSDFNCPFCWLGSRIIAKLREELDFQDEWLPLELHPEIPEQGSELLDKYLQEELDGFVRTLNSRGEELGIHYAPMHKSRNSHKALLAGEFARDNGAFHAFHQRVYVAYFTEDRDISSDAVLKECASDCGLDPVRMIQAVQDGRYEVRLADVKKEAKARDIQVAPTFLLDDGQRIVGAQSLPLLREQFVAIRSGLTAL</sequence>
<dbReference type="Gene3D" id="3.40.30.10">
    <property type="entry name" value="Glutaredoxin"/>
    <property type="match status" value="1"/>
</dbReference>
<dbReference type="GO" id="GO:0016853">
    <property type="term" value="F:isomerase activity"/>
    <property type="evidence" value="ECO:0007669"/>
    <property type="project" value="UniProtKB-KW"/>
</dbReference>
<dbReference type="PANTHER" id="PTHR13887:SF33">
    <property type="entry name" value="ISOMERASE"/>
    <property type="match status" value="1"/>
</dbReference>
<organism evidence="2 3">
    <name type="scientific">Desulfobaculum bizertense DSM 18034</name>
    <dbReference type="NCBI Taxonomy" id="1121442"/>
    <lineage>
        <taxon>Bacteria</taxon>
        <taxon>Pseudomonadati</taxon>
        <taxon>Thermodesulfobacteriota</taxon>
        <taxon>Desulfovibrionia</taxon>
        <taxon>Desulfovibrionales</taxon>
        <taxon>Desulfovibrionaceae</taxon>
        <taxon>Desulfobaculum</taxon>
    </lineage>
</organism>
<feature type="domain" description="DSBA-like thioredoxin" evidence="1">
    <location>
        <begin position="3"/>
        <end position="191"/>
    </location>
</feature>
<dbReference type="RefSeq" id="WP_078683472.1">
    <property type="nucleotide sequence ID" value="NZ_FUYA01000001.1"/>
</dbReference>
<dbReference type="OrthoDB" id="9799122at2"/>
<dbReference type="AlphaFoldDB" id="A0A1T4VET9"/>
<protein>
    <submittedName>
        <fullName evidence="2">Predicted dithiol-disulfide isomerase, DsbA family</fullName>
    </submittedName>
</protein>
<dbReference type="STRING" id="1121442.SAMN02745702_00142"/>
<evidence type="ECO:0000259" key="1">
    <source>
        <dbReference type="Pfam" id="PF01323"/>
    </source>
</evidence>
<accession>A0A1T4VET9</accession>
<keyword evidence="3" id="KW-1185">Reference proteome</keyword>
<reference evidence="2 3" key="1">
    <citation type="submission" date="2017-02" db="EMBL/GenBank/DDBJ databases">
        <authorList>
            <person name="Peterson S.W."/>
        </authorList>
    </citation>
    <scope>NUCLEOTIDE SEQUENCE [LARGE SCALE GENOMIC DNA]</scope>
    <source>
        <strain evidence="2 3">DSM 18034</strain>
    </source>
</reference>
<dbReference type="Proteomes" id="UP000189733">
    <property type="component" value="Unassembled WGS sequence"/>
</dbReference>
<dbReference type="EMBL" id="FUYA01000001">
    <property type="protein sequence ID" value="SKA63489.1"/>
    <property type="molecule type" value="Genomic_DNA"/>
</dbReference>
<dbReference type="InterPro" id="IPR001853">
    <property type="entry name" value="DSBA-like_thioredoxin_dom"/>
</dbReference>
<evidence type="ECO:0000313" key="3">
    <source>
        <dbReference type="Proteomes" id="UP000189733"/>
    </source>
</evidence>
<gene>
    <name evidence="2" type="ORF">SAMN02745702_00142</name>
</gene>
<dbReference type="PANTHER" id="PTHR13887">
    <property type="entry name" value="GLUTATHIONE S-TRANSFERASE KAPPA"/>
    <property type="match status" value="1"/>
</dbReference>
<dbReference type="Pfam" id="PF01323">
    <property type="entry name" value="DSBA"/>
    <property type="match status" value="1"/>
</dbReference>
<dbReference type="SUPFAM" id="SSF52833">
    <property type="entry name" value="Thioredoxin-like"/>
    <property type="match status" value="1"/>
</dbReference>
<proteinExistence type="predicted"/>
<name>A0A1T4VET9_9BACT</name>
<dbReference type="GO" id="GO:0016491">
    <property type="term" value="F:oxidoreductase activity"/>
    <property type="evidence" value="ECO:0007669"/>
    <property type="project" value="InterPro"/>
</dbReference>
<keyword evidence="2" id="KW-0413">Isomerase</keyword>